<organism evidence="1 2">
    <name type="scientific">Lagenidium giganteum</name>
    <dbReference type="NCBI Taxonomy" id="4803"/>
    <lineage>
        <taxon>Eukaryota</taxon>
        <taxon>Sar</taxon>
        <taxon>Stramenopiles</taxon>
        <taxon>Oomycota</taxon>
        <taxon>Peronosporomycetes</taxon>
        <taxon>Pythiales</taxon>
        <taxon>Pythiaceae</taxon>
    </lineage>
</organism>
<dbReference type="PANTHER" id="PTHR34615:SF1">
    <property type="entry name" value="PX DOMAIN-CONTAINING PROTEIN"/>
    <property type="match status" value="1"/>
</dbReference>
<protein>
    <submittedName>
        <fullName evidence="1">Uncharacterized protein</fullName>
    </submittedName>
</protein>
<name>A0AAV2YJR5_9STRA</name>
<dbReference type="Proteomes" id="UP001146120">
    <property type="component" value="Unassembled WGS sequence"/>
</dbReference>
<accession>A0AAV2YJR5</accession>
<keyword evidence="2" id="KW-1185">Reference proteome</keyword>
<proteinExistence type="predicted"/>
<comment type="caution">
    <text evidence="1">The sequence shown here is derived from an EMBL/GenBank/DDBJ whole genome shotgun (WGS) entry which is preliminary data.</text>
</comment>
<reference evidence="1" key="1">
    <citation type="submission" date="2022-11" db="EMBL/GenBank/DDBJ databases">
        <authorList>
            <person name="Morgan W.R."/>
            <person name="Tartar A."/>
        </authorList>
    </citation>
    <scope>NUCLEOTIDE SEQUENCE</scope>
    <source>
        <strain evidence="1">ARSEF 373</strain>
    </source>
</reference>
<dbReference type="EMBL" id="DAKRPA010000309">
    <property type="protein sequence ID" value="DAZ93538.1"/>
    <property type="molecule type" value="Genomic_DNA"/>
</dbReference>
<dbReference type="AlphaFoldDB" id="A0AAV2YJR5"/>
<reference evidence="1" key="2">
    <citation type="journal article" date="2023" name="Microbiol Resour">
        <title>Decontamination and Annotation of the Draft Genome Sequence of the Oomycete Lagenidium giganteum ARSEF 373.</title>
        <authorList>
            <person name="Morgan W.R."/>
            <person name="Tartar A."/>
        </authorList>
    </citation>
    <scope>NUCLEOTIDE SEQUENCE</scope>
    <source>
        <strain evidence="1">ARSEF 373</strain>
    </source>
</reference>
<gene>
    <name evidence="1" type="ORF">N0F65_000154</name>
</gene>
<evidence type="ECO:0000313" key="2">
    <source>
        <dbReference type="Proteomes" id="UP001146120"/>
    </source>
</evidence>
<evidence type="ECO:0000313" key="1">
    <source>
        <dbReference type="EMBL" id="DAZ93538.1"/>
    </source>
</evidence>
<dbReference type="PANTHER" id="PTHR34615">
    <property type="entry name" value="PX DOMAIN-CONTAINING PROTEIN"/>
    <property type="match status" value="1"/>
</dbReference>
<sequence>MQKKCNYRINKAFHGLTAGVRFSSTEGYAWDFSSANKKVPVIKSEQLELTLKHKYEKMEKQRENSACVDLILIRLVKKHALEIAAKIDVKDEASAAAAQHAQAQAEDAAAAAAAAGANANGVGVKREDDGTNGQEATKRQKLAQQARTTMTRAMKPLMYATSWADLRASRSLAQWATANASPTAIRSGKRLKACIIHAILSARPRAQRFRRAPININAFSDAECVAMFRFSKEELGQLVEVLELKDGVQIREGLRACGLEAACIVRSKLAIPIRWADLTACFRRSTSGLSGVLTHVVDFCGSSTAPFSILVSITWRISSMYASAVFDAGGRHAKRVGIY</sequence>